<dbReference type="OrthoDB" id="9783963at2"/>
<dbReference type="GO" id="GO:0004540">
    <property type="term" value="F:RNA nuclease activity"/>
    <property type="evidence" value="ECO:0007669"/>
    <property type="project" value="InterPro"/>
</dbReference>
<dbReference type="Gene3D" id="3.40.50.1010">
    <property type="entry name" value="5'-nuclease"/>
    <property type="match status" value="1"/>
</dbReference>
<reference evidence="2 3" key="1">
    <citation type="submission" date="2016-11" db="EMBL/GenBank/DDBJ databases">
        <authorList>
            <person name="Jaros S."/>
            <person name="Januszkiewicz K."/>
            <person name="Wedrychowicz H."/>
        </authorList>
    </citation>
    <scope>NUCLEOTIDE SEQUENCE [LARGE SCALE GENOMIC DNA]</scope>
    <source>
        <strain evidence="2 3">DSM 29431</strain>
    </source>
</reference>
<dbReference type="STRING" id="996342.SAMN05443551_4096"/>
<dbReference type="PANTHER" id="PTHR35811">
    <property type="entry name" value="SLR1870 PROTEIN"/>
    <property type="match status" value="1"/>
</dbReference>
<proteinExistence type="predicted"/>
<sequence length="228" mass="25048">MSKHDSVAPTNRCTALFIDGDNVDPSYAPGIFTHAGAAGRIDIARVYLRAQSTSPWSECAGVHPIFASTTRKNATDLMLSVDAMECALVRRIDTVVIAASDRDYTHLAVKLREHGVLVVGLGDHKAPRDLREAFHEFHDLSPTNKPCATHAATKQDARIQKIISGARDGLSVAELGAKMYDAHGVRSEALPGKNWRKYLQSRQNLYEVDISGPHPRVRCRTRTAIKPD</sequence>
<dbReference type="CDD" id="cd11297">
    <property type="entry name" value="PIN_LabA-like_N_1"/>
    <property type="match status" value="1"/>
</dbReference>
<evidence type="ECO:0000259" key="1">
    <source>
        <dbReference type="Pfam" id="PF01936"/>
    </source>
</evidence>
<dbReference type="Proteomes" id="UP000184221">
    <property type="component" value="Unassembled WGS sequence"/>
</dbReference>
<evidence type="ECO:0000313" key="3">
    <source>
        <dbReference type="Proteomes" id="UP000184221"/>
    </source>
</evidence>
<evidence type="ECO:0000313" key="2">
    <source>
        <dbReference type="EMBL" id="SHI02570.1"/>
    </source>
</evidence>
<dbReference type="EMBL" id="FQXC01000008">
    <property type="protein sequence ID" value="SHI02570.1"/>
    <property type="molecule type" value="Genomic_DNA"/>
</dbReference>
<protein>
    <submittedName>
        <fullName evidence="2">NYN domain-containing protein</fullName>
    </submittedName>
</protein>
<dbReference type="RefSeq" id="WP_072779952.1">
    <property type="nucleotide sequence ID" value="NZ_FQXC01000008.1"/>
</dbReference>
<organism evidence="2 3">
    <name type="scientific">Marivita hallyeonensis</name>
    <dbReference type="NCBI Taxonomy" id="996342"/>
    <lineage>
        <taxon>Bacteria</taxon>
        <taxon>Pseudomonadati</taxon>
        <taxon>Pseudomonadota</taxon>
        <taxon>Alphaproteobacteria</taxon>
        <taxon>Rhodobacterales</taxon>
        <taxon>Roseobacteraceae</taxon>
        <taxon>Marivita</taxon>
    </lineage>
</organism>
<accession>A0A1M5XS12</accession>
<dbReference type="InterPro" id="IPR021139">
    <property type="entry name" value="NYN"/>
</dbReference>
<dbReference type="AlphaFoldDB" id="A0A1M5XS12"/>
<dbReference type="Pfam" id="PF01936">
    <property type="entry name" value="NYN"/>
    <property type="match status" value="1"/>
</dbReference>
<keyword evidence="3" id="KW-1185">Reference proteome</keyword>
<feature type="domain" description="NYN" evidence="1">
    <location>
        <begin position="14"/>
        <end position="140"/>
    </location>
</feature>
<dbReference type="PANTHER" id="PTHR35811:SF1">
    <property type="entry name" value="HTH OST-TYPE DOMAIN-CONTAINING PROTEIN"/>
    <property type="match status" value="1"/>
</dbReference>
<gene>
    <name evidence="2" type="ORF">SAMN05443551_4096</name>
</gene>
<name>A0A1M5XS12_9RHOB</name>